<keyword evidence="6" id="KW-1185">Reference proteome</keyword>
<evidence type="ECO:0000256" key="1">
    <source>
        <dbReference type="ARBA" id="ARBA00008520"/>
    </source>
</evidence>
<reference evidence="5 6" key="1">
    <citation type="submission" date="2020-02" db="EMBL/GenBank/DDBJ databases">
        <authorList>
            <person name="Li G."/>
        </authorList>
    </citation>
    <scope>NUCLEOTIDE SEQUENCE [LARGE SCALE GENOMIC DNA]</scope>
    <source>
        <strain evidence="5 6">DSM 102029</strain>
    </source>
</reference>
<dbReference type="AlphaFoldDB" id="A0A6P1YTU0"/>
<proteinExistence type="inferred from homology"/>
<evidence type="ECO:0000256" key="4">
    <source>
        <dbReference type="SAM" id="SignalP"/>
    </source>
</evidence>
<dbReference type="InterPro" id="IPR026045">
    <property type="entry name" value="Ferric-bd"/>
</dbReference>
<accession>A0A6P1YTU0</accession>
<evidence type="ECO:0000256" key="3">
    <source>
        <dbReference type="PIRSR" id="PIRSR002825-1"/>
    </source>
</evidence>
<feature type="binding site" evidence="3">
    <location>
        <position position="228"/>
    </location>
    <ligand>
        <name>Fe cation</name>
        <dbReference type="ChEBI" id="CHEBI:24875"/>
    </ligand>
</feature>
<dbReference type="PANTHER" id="PTHR30006">
    <property type="entry name" value="THIAMINE-BINDING PERIPLASMIC PROTEIN-RELATED"/>
    <property type="match status" value="1"/>
</dbReference>
<dbReference type="KEGG" id="apra:G3A50_15895"/>
<dbReference type="PIRSF" id="PIRSF002825">
    <property type="entry name" value="CfbpA"/>
    <property type="match status" value="1"/>
</dbReference>
<dbReference type="Proteomes" id="UP000464751">
    <property type="component" value="Chromosome"/>
</dbReference>
<evidence type="ECO:0000313" key="6">
    <source>
        <dbReference type="Proteomes" id="UP000464751"/>
    </source>
</evidence>
<dbReference type="GO" id="GO:0046872">
    <property type="term" value="F:metal ion binding"/>
    <property type="evidence" value="ECO:0007669"/>
    <property type="project" value="UniProtKB-KW"/>
</dbReference>
<protein>
    <submittedName>
        <fullName evidence="5">Fe(3+) ABC transporter substrate-binding protein</fullName>
    </submittedName>
</protein>
<dbReference type="Gene3D" id="3.40.190.10">
    <property type="entry name" value="Periplasmic binding protein-like II"/>
    <property type="match status" value="2"/>
</dbReference>
<comment type="similarity">
    <text evidence="1">Belongs to the bacterial solute-binding protein 1 family.</text>
</comment>
<keyword evidence="3" id="KW-0408">Iron</keyword>
<dbReference type="GO" id="GO:0030288">
    <property type="term" value="C:outer membrane-bounded periplasmic space"/>
    <property type="evidence" value="ECO:0007669"/>
    <property type="project" value="TreeGrafter"/>
</dbReference>
<keyword evidence="2 4" id="KW-0732">Signal</keyword>
<dbReference type="SUPFAM" id="SSF53850">
    <property type="entry name" value="Periplasmic binding protein-like II"/>
    <property type="match status" value="1"/>
</dbReference>
<keyword evidence="3" id="KW-0479">Metal-binding</keyword>
<dbReference type="Pfam" id="PF13343">
    <property type="entry name" value="SBP_bac_6"/>
    <property type="match status" value="1"/>
</dbReference>
<gene>
    <name evidence="5" type="ORF">G3A50_15895</name>
</gene>
<feature type="chain" id="PRO_5026785136" evidence="4">
    <location>
        <begin position="33"/>
        <end position="349"/>
    </location>
</feature>
<sequence>MTRRSFNGYAQRFALGGLFAASLAFAPAQARAEEVVNVYTTREIGLAKPLFDAFTEKTGIKVNSIFVKDGLAERVKAEGESSPADVLMTVDIGNLLDLVDQGITQPVRSEVLESAVPANLRGEDGSWYALSMRARVAYVSKDRVNISSLHYEDLAKPEWKGKVCIRSGKHPYNTALIAAYIVHHGEAAAETWLTGVKDNLARKAAGGDRENARDILAGICDLGIANSYYVGLMRSGKGGPEQEKWAEAIHVVLPTFENGGTNVNISGASVAKNAPNPGNAVKLLEYLVSHEAQDLYAKSNFEYPVVAGSPVDPIIAAFGPLKIDDIDLVAIAKARKTATDLVDKVGFDN</sequence>
<evidence type="ECO:0000256" key="2">
    <source>
        <dbReference type="ARBA" id="ARBA00022729"/>
    </source>
</evidence>
<feature type="signal peptide" evidence="4">
    <location>
        <begin position="1"/>
        <end position="32"/>
    </location>
</feature>
<evidence type="ECO:0000313" key="5">
    <source>
        <dbReference type="EMBL" id="QIB36300.1"/>
    </source>
</evidence>
<dbReference type="EMBL" id="CP048630">
    <property type="protein sequence ID" value="QIB36300.1"/>
    <property type="molecule type" value="Genomic_DNA"/>
</dbReference>
<dbReference type="CDD" id="cd13542">
    <property type="entry name" value="PBP2_FutA1_ilke"/>
    <property type="match status" value="1"/>
</dbReference>
<name>A0A6P1YTU0_9HYPH</name>
<dbReference type="PANTHER" id="PTHR30006:SF15">
    <property type="entry name" value="IRON-UTILIZATION PERIPLASMIC PROTEIN"/>
    <property type="match status" value="1"/>
</dbReference>
<organism evidence="5 6">
    <name type="scientific">Ancylobacter pratisalsi</name>
    <dbReference type="NCBI Taxonomy" id="1745854"/>
    <lineage>
        <taxon>Bacteria</taxon>
        <taxon>Pseudomonadati</taxon>
        <taxon>Pseudomonadota</taxon>
        <taxon>Alphaproteobacteria</taxon>
        <taxon>Hyphomicrobiales</taxon>
        <taxon>Xanthobacteraceae</taxon>
        <taxon>Ancylobacter</taxon>
    </lineage>
</organism>
<feature type="binding site" evidence="3">
    <location>
        <position position="229"/>
    </location>
    <ligand>
        <name>Fe cation</name>
        <dbReference type="ChEBI" id="CHEBI:24875"/>
    </ligand>
</feature>